<dbReference type="AlphaFoldDB" id="A0A9W9FI27"/>
<reference evidence="2" key="1">
    <citation type="submission" date="2022-11" db="EMBL/GenBank/DDBJ databases">
        <authorList>
            <person name="Petersen C."/>
        </authorList>
    </citation>
    <scope>NUCLEOTIDE SEQUENCE</scope>
    <source>
        <strain evidence="2">IBT 30069</strain>
    </source>
</reference>
<accession>A0A9W9FI27</accession>
<feature type="compositionally biased region" description="Polar residues" evidence="1">
    <location>
        <begin position="1"/>
        <end position="16"/>
    </location>
</feature>
<gene>
    <name evidence="2" type="ORF">N7456_006555</name>
</gene>
<dbReference type="OrthoDB" id="4276722at2759"/>
<evidence type="ECO:0000313" key="2">
    <source>
        <dbReference type="EMBL" id="KAJ5100503.1"/>
    </source>
</evidence>
<organism evidence="2 3">
    <name type="scientific">Penicillium angulare</name>
    <dbReference type="NCBI Taxonomy" id="116970"/>
    <lineage>
        <taxon>Eukaryota</taxon>
        <taxon>Fungi</taxon>
        <taxon>Dikarya</taxon>
        <taxon>Ascomycota</taxon>
        <taxon>Pezizomycotina</taxon>
        <taxon>Eurotiomycetes</taxon>
        <taxon>Eurotiomycetidae</taxon>
        <taxon>Eurotiales</taxon>
        <taxon>Aspergillaceae</taxon>
        <taxon>Penicillium</taxon>
    </lineage>
</organism>
<name>A0A9W9FI27_9EURO</name>
<reference evidence="2" key="2">
    <citation type="journal article" date="2023" name="IMA Fungus">
        <title>Comparative genomic study of the Penicillium genus elucidates a diverse pangenome and 15 lateral gene transfer events.</title>
        <authorList>
            <person name="Petersen C."/>
            <person name="Sorensen T."/>
            <person name="Nielsen M.R."/>
            <person name="Sondergaard T.E."/>
            <person name="Sorensen J.L."/>
            <person name="Fitzpatrick D.A."/>
            <person name="Frisvad J.C."/>
            <person name="Nielsen K.L."/>
        </authorList>
    </citation>
    <scope>NUCLEOTIDE SEQUENCE</scope>
    <source>
        <strain evidence="2">IBT 30069</strain>
    </source>
</reference>
<keyword evidence="3" id="KW-1185">Reference proteome</keyword>
<dbReference type="EMBL" id="JAPQKH010000004">
    <property type="protein sequence ID" value="KAJ5100503.1"/>
    <property type="molecule type" value="Genomic_DNA"/>
</dbReference>
<comment type="caution">
    <text evidence="2">The sequence shown here is derived from an EMBL/GenBank/DDBJ whole genome shotgun (WGS) entry which is preliminary data.</text>
</comment>
<proteinExistence type="predicted"/>
<evidence type="ECO:0000256" key="1">
    <source>
        <dbReference type="SAM" id="MobiDB-lite"/>
    </source>
</evidence>
<sequence>MARTAQNTRPNSSPYQWRQREYSDHQGNPVILGKVSSGQEFEAPEGKEKHTIQIYSKTPIQAADFENLHNYLSPSLDHSIFIEIYTSTQNDAFACVEHQRREIAYRKRLYADSEQPPNSVPPLIPTFNPNTSLSLHENNPEPSYDTGTCLLLTSDSYRAGGDREERNQLGTGPLFINFTRKLPSKIRDIDLADRVDFDDLTDLPSFAEWGAGVRPEATEIEVFLRKDQHNMYDYVQSMLTRLRMHKTGNDEAGLDYGIDNLVSEQTTWNSQQVRRILDRQRSEALGPVKLGTLSVTKSDNDGITVKNHYSEESDIRYVIFVQFLADIQDPDLLETTGRLFTAHVLSMLDSNKTVQFDFRISGASLSYILPFPKNITVGALYSSEDGSKRRVLPLQPHDIGKLPCETCEEFSVVLDRPEFITEPGVLFVMNNIGPNDDSDRTIRKAEVRRSAGMPEVTRRLAMLALEEKRGWKFKRKVTKEECMSLLGLSLEQYQSALFGLS</sequence>
<feature type="region of interest" description="Disordered" evidence="1">
    <location>
        <begin position="1"/>
        <end position="22"/>
    </location>
</feature>
<evidence type="ECO:0000313" key="3">
    <source>
        <dbReference type="Proteomes" id="UP001149165"/>
    </source>
</evidence>
<dbReference type="Proteomes" id="UP001149165">
    <property type="component" value="Unassembled WGS sequence"/>
</dbReference>
<protein>
    <submittedName>
        <fullName evidence="2">Uncharacterized protein</fullName>
    </submittedName>
</protein>